<gene>
    <name evidence="1" type="ORF">BKD09_18820</name>
</gene>
<dbReference type="AlphaFoldDB" id="A0A1L3FAQ3"/>
<organism evidence="1 2">
    <name type="scientific">Bradyrhizobium japonicum</name>
    <dbReference type="NCBI Taxonomy" id="375"/>
    <lineage>
        <taxon>Bacteria</taxon>
        <taxon>Pseudomonadati</taxon>
        <taxon>Pseudomonadota</taxon>
        <taxon>Alphaproteobacteria</taxon>
        <taxon>Hyphomicrobiales</taxon>
        <taxon>Nitrobacteraceae</taxon>
        <taxon>Bradyrhizobium</taxon>
    </lineage>
</organism>
<accession>A0A1L3FAQ3</accession>
<proteinExistence type="predicted"/>
<reference evidence="1 2" key="1">
    <citation type="submission" date="2016-11" db="EMBL/GenBank/DDBJ databases">
        <title>Complete Genome Sequence of Bradyrhizobium sp. strain J5, an isolated from soybean nodule in Hokkaido.</title>
        <authorList>
            <person name="Kanehara K."/>
        </authorList>
    </citation>
    <scope>NUCLEOTIDE SEQUENCE [LARGE SCALE GENOMIC DNA]</scope>
    <source>
        <strain evidence="1 2">J5</strain>
    </source>
</reference>
<protein>
    <submittedName>
        <fullName evidence="1">Uncharacterized protein</fullName>
    </submittedName>
</protein>
<dbReference type="EMBL" id="CP017637">
    <property type="protein sequence ID" value="APG10386.1"/>
    <property type="molecule type" value="Genomic_DNA"/>
</dbReference>
<evidence type="ECO:0000313" key="1">
    <source>
        <dbReference type="EMBL" id="APG10386.1"/>
    </source>
</evidence>
<sequence>MSTKTLAHVKGVIFERPAEVVPGSDIPLYIPEDGDFEWLSSFAPRNLQQDTRNDIVADLWVELAGRRVSRVGVRYSPAAALVAGRGPAHHARPAGFLCRFLA</sequence>
<dbReference type="Proteomes" id="UP000181962">
    <property type="component" value="Chromosome"/>
</dbReference>
<evidence type="ECO:0000313" key="2">
    <source>
        <dbReference type="Proteomes" id="UP000181962"/>
    </source>
</evidence>
<name>A0A1L3FAQ3_BRAJP</name>